<dbReference type="InterPro" id="IPR005149">
    <property type="entry name" value="Tscrpt_reg_PadR_N"/>
</dbReference>
<proteinExistence type="predicted"/>
<dbReference type="EMBL" id="JAHKNI010000007">
    <property type="protein sequence ID" value="MBU3064281.1"/>
    <property type="molecule type" value="Genomic_DNA"/>
</dbReference>
<keyword evidence="4" id="KW-1185">Reference proteome</keyword>
<evidence type="ECO:0000313" key="3">
    <source>
        <dbReference type="EMBL" id="MBU3064281.1"/>
    </source>
</evidence>
<dbReference type="SUPFAM" id="SSF46785">
    <property type="entry name" value="Winged helix' DNA-binding domain"/>
    <property type="match status" value="1"/>
</dbReference>
<evidence type="ECO:0000313" key="4">
    <source>
        <dbReference type="Proteomes" id="UP000733379"/>
    </source>
</evidence>
<gene>
    <name evidence="3" type="ORF">KO481_22455</name>
</gene>
<reference evidence="3 4" key="1">
    <citation type="submission" date="2021-06" db="EMBL/GenBank/DDBJ databases">
        <title>Actinomycetes sequencing.</title>
        <authorList>
            <person name="Shan Q."/>
        </authorList>
    </citation>
    <scope>NUCLEOTIDE SEQUENCE [LARGE SCALE GENOMIC DNA]</scope>
    <source>
        <strain evidence="3 4">NEAU-G5</strain>
    </source>
</reference>
<sequence length="215" mass="24330">MKLELLLLGILGLRPATGYELKKYFDAHGRFLRANTQMSQVYRALAKMNEDGWVRFEVDPRPGPQDAKTYHLTDAGLTALREWLAGPYTPPEWFTDREFVARLSFAGYLTEDELLRLIDTELDTRRAQVARDRNRDRSLDFDAVPAFDAELEFGIGNRLHEWGSNGIDLYIEHIARLREDLVSGRLRAEGRAALQGAADGAQAPAPKGKRVTTSR</sequence>
<evidence type="ECO:0000259" key="2">
    <source>
        <dbReference type="Pfam" id="PF03551"/>
    </source>
</evidence>
<dbReference type="InterPro" id="IPR036390">
    <property type="entry name" value="WH_DNA-bd_sf"/>
</dbReference>
<comment type="caution">
    <text evidence="3">The sequence shown here is derived from an EMBL/GenBank/DDBJ whole genome shotgun (WGS) entry which is preliminary data.</text>
</comment>
<feature type="region of interest" description="Disordered" evidence="1">
    <location>
        <begin position="194"/>
        <end position="215"/>
    </location>
</feature>
<organism evidence="3 4">
    <name type="scientific">Nocardia albiluteola</name>
    <dbReference type="NCBI Taxonomy" id="2842303"/>
    <lineage>
        <taxon>Bacteria</taxon>
        <taxon>Bacillati</taxon>
        <taxon>Actinomycetota</taxon>
        <taxon>Actinomycetes</taxon>
        <taxon>Mycobacteriales</taxon>
        <taxon>Nocardiaceae</taxon>
        <taxon>Nocardia</taxon>
    </lineage>
</organism>
<evidence type="ECO:0000256" key="1">
    <source>
        <dbReference type="SAM" id="MobiDB-lite"/>
    </source>
</evidence>
<dbReference type="Gene3D" id="1.10.10.10">
    <property type="entry name" value="Winged helix-like DNA-binding domain superfamily/Winged helix DNA-binding domain"/>
    <property type="match status" value="1"/>
</dbReference>
<dbReference type="RefSeq" id="WP_215919360.1">
    <property type="nucleotide sequence ID" value="NZ_JAHKNI010000007.1"/>
</dbReference>
<dbReference type="Proteomes" id="UP000733379">
    <property type="component" value="Unassembled WGS sequence"/>
</dbReference>
<feature type="domain" description="Transcription regulator PadR N-terminal" evidence="2">
    <location>
        <begin position="7"/>
        <end position="82"/>
    </location>
</feature>
<dbReference type="PANTHER" id="PTHR43252">
    <property type="entry name" value="TRANSCRIPTIONAL REGULATOR YQJI"/>
    <property type="match status" value="1"/>
</dbReference>
<dbReference type="PANTHER" id="PTHR43252:SF4">
    <property type="entry name" value="TRANSCRIPTIONAL REGULATORY PROTEIN"/>
    <property type="match status" value="1"/>
</dbReference>
<accession>A0ABS6B1V3</accession>
<dbReference type="Pfam" id="PF03551">
    <property type="entry name" value="PadR"/>
    <property type="match status" value="1"/>
</dbReference>
<dbReference type="InterPro" id="IPR036388">
    <property type="entry name" value="WH-like_DNA-bd_sf"/>
</dbReference>
<feature type="compositionally biased region" description="Low complexity" evidence="1">
    <location>
        <begin position="194"/>
        <end position="206"/>
    </location>
</feature>
<protein>
    <submittedName>
        <fullName evidence="3">PadR family transcriptional regulator</fullName>
    </submittedName>
</protein>
<name>A0ABS6B1V3_9NOCA</name>